<feature type="region of interest" description="Disordered" evidence="1">
    <location>
        <begin position="55"/>
        <end position="136"/>
    </location>
</feature>
<dbReference type="AlphaFoldDB" id="A0A453I7T1"/>
<reference evidence="2" key="4">
    <citation type="submission" date="2019-03" db="UniProtKB">
        <authorList>
            <consortium name="EnsemblPlants"/>
        </authorList>
    </citation>
    <scope>IDENTIFICATION</scope>
</reference>
<dbReference type="Proteomes" id="UP000015105">
    <property type="component" value="Chromosome 4D"/>
</dbReference>
<accession>A0A453I7T1</accession>
<sequence>MQNMSRQELIASLRRKSSGFSRGASVYRGVTRAPPTWTLAGKNWSCCRQQGLVPGDFRDGRRSCGGIRHRSAQVQGRQRRHQLRAQPVQPGGDRLQRSSGQWEADEQPQASSSSTRSSRRDHLRVLGSSDSPAVVQ</sequence>
<name>A0A453I7T1_AEGTS</name>
<protein>
    <submittedName>
        <fullName evidence="2">Uncharacterized protein</fullName>
    </submittedName>
</protein>
<dbReference type="PANTHER" id="PTHR32467:SF96">
    <property type="entry name" value="OS03G0313100 PROTEIN"/>
    <property type="match status" value="1"/>
</dbReference>
<proteinExistence type="predicted"/>
<evidence type="ECO:0000256" key="1">
    <source>
        <dbReference type="SAM" id="MobiDB-lite"/>
    </source>
</evidence>
<reference evidence="2" key="5">
    <citation type="journal article" date="2021" name="G3 (Bethesda)">
        <title>Aegilops tauschii genome assembly Aet v5.0 features greater sequence contiguity and improved annotation.</title>
        <authorList>
            <person name="Wang L."/>
            <person name="Zhu T."/>
            <person name="Rodriguez J.C."/>
            <person name="Deal K.R."/>
            <person name="Dubcovsky J."/>
            <person name="McGuire P.E."/>
            <person name="Lux T."/>
            <person name="Spannagl M."/>
            <person name="Mayer K.F.X."/>
            <person name="Baldrich P."/>
            <person name="Meyers B.C."/>
            <person name="Huo N."/>
            <person name="Gu Y.Q."/>
            <person name="Zhou H."/>
            <person name="Devos K.M."/>
            <person name="Bennetzen J.L."/>
            <person name="Unver T."/>
            <person name="Budak H."/>
            <person name="Gulick P.J."/>
            <person name="Galiba G."/>
            <person name="Kalapos B."/>
            <person name="Nelson D.R."/>
            <person name="Li P."/>
            <person name="You F.M."/>
            <person name="Luo M.C."/>
            <person name="Dvorak J."/>
        </authorList>
    </citation>
    <scope>NUCLEOTIDE SEQUENCE [LARGE SCALE GENOMIC DNA]</scope>
    <source>
        <strain evidence="2">cv. AL8/78</strain>
    </source>
</reference>
<reference evidence="3" key="2">
    <citation type="journal article" date="2017" name="Nat. Plants">
        <title>The Aegilops tauschii genome reveals multiple impacts of transposons.</title>
        <authorList>
            <person name="Zhao G."/>
            <person name="Zou C."/>
            <person name="Li K."/>
            <person name="Wang K."/>
            <person name="Li T."/>
            <person name="Gao L."/>
            <person name="Zhang X."/>
            <person name="Wang H."/>
            <person name="Yang Z."/>
            <person name="Liu X."/>
            <person name="Jiang W."/>
            <person name="Mao L."/>
            <person name="Kong X."/>
            <person name="Jiao Y."/>
            <person name="Jia J."/>
        </authorList>
    </citation>
    <scope>NUCLEOTIDE SEQUENCE [LARGE SCALE GENOMIC DNA]</scope>
    <source>
        <strain evidence="3">cv. AL8/78</strain>
    </source>
</reference>
<keyword evidence="3" id="KW-1185">Reference proteome</keyword>
<evidence type="ECO:0000313" key="3">
    <source>
        <dbReference type="Proteomes" id="UP000015105"/>
    </source>
</evidence>
<dbReference type="PANTHER" id="PTHR32467">
    <property type="entry name" value="AP2-LIKE ETHYLENE-RESPONSIVE TRANSCRIPTION FACTOR"/>
    <property type="match status" value="1"/>
</dbReference>
<feature type="compositionally biased region" description="Basic residues" evidence="1">
    <location>
        <begin position="67"/>
        <end position="83"/>
    </location>
</feature>
<dbReference type="Gramene" id="AET4Gv20475400.5">
    <property type="protein sequence ID" value="AET4Gv20475400.5"/>
    <property type="gene ID" value="AET4Gv20475400"/>
</dbReference>
<reference evidence="2" key="3">
    <citation type="journal article" date="2017" name="Nature">
        <title>Genome sequence of the progenitor of the wheat D genome Aegilops tauschii.</title>
        <authorList>
            <person name="Luo M.C."/>
            <person name="Gu Y.Q."/>
            <person name="Puiu D."/>
            <person name="Wang H."/>
            <person name="Twardziok S.O."/>
            <person name="Deal K.R."/>
            <person name="Huo N."/>
            <person name="Zhu T."/>
            <person name="Wang L."/>
            <person name="Wang Y."/>
            <person name="McGuire P.E."/>
            <person name="Liu S."/>
            <person name="Long H."/>
            <person name="Ramasamy R.K."/>
            <person name="Rodriguez J.C."/>
            <person name="Van S.L."/>
            <person name="Yuan L."/>
            <person name="Wang Z."/>
            <person name="Xia Z."/>
            <person name="Xiao L."/>
            <person name="Anderson O.D."/>
            <person name="Ouyang S."/>
            <person name="Liang Y."/>
            <person name="Zimin A.V."/>
            <person name="Pertea G."/>
            <person name="Qi P."/>
            <person name="Bennetzen J.L."/>
            <person name="Dai X."/>
            <person name="Dawson M.W."/>
            <person name="Muller H.G."/>
            <person name="Kugler K."/>
            <person name="Rivarola-Duarte L."/>
            <person name="Spannagl M."/>
            <person name="Mayer K.F.X."/>
            <person name="Lu F.H."/>
            <person name="Bevan M.W."/>
            <person name="Leroy P."/>
            <person name="Li P."/>
            <person name="You F.M."/>
            <person name="Sun Q."/>
            <person name="Liu Z."/>
            <person name="Lyons E."/>
            <person name="Wicker T."/>
            <person name="Salzberg S.L."/>
            <person name="Devos K.M."/>
            <person name="Dvorak J."/>
        </authorList>
    </citation>
    <scope>NUCLEOTIDE SEQUENCE [LARGE SCALE GENOMIC DNA]</scope>
    <source>
        <strain evidence="2">cv. AL8/78</strain>
    </source>
</reference>
<organism evidence="2 3">
    <name type="scientific">Aegilops tauschii subsp. strangulata</name>
    <name type="common">Goatgrass</name>
    <dbReference type="NCBI Taxonomy" id="200361"/>
    <lineage>
        <taxon>Eukaryota</taxon>
        <taxon>Viridiplantae</taxon>
        <taxon>Streptophyta</taxon>
        <taxon>Embryophyta</taxon>
        <taxon>Tracheophyta</taxon>
        <taxon>Spermatophyta</taxon>
        <taxon>Magnoliopsida</taxon>
        <taxon>Liliopsida</taxon>
        <taxon>Poales</taxon>
        <taxon>Poaceae</taxon>
        <taxon>BOP clade</taxon>
        <taxon>Pooideae</taxon>
        <taxon>Triticodae</taxon>
        <taxon>Triticeae</taxon>
        <taxon>Triticinae</taxon>
        <taxon>Aegilops</taxon>
    </lineage>
</organism>
<reference evidence="3" key="1">
    <citation type="journal article" date="2014" name="Science">
        <title>Ancient hybridizations among the ancestral genomes of bread wheat.</title>
        <authorList>
            <consortium name="International Wheat Genome Sequencing Consortium,"/>
            <person name="Marcussen T."/>
            <person name="Sandve S.R."/>
            <person name="Heier L."/>
            <person name="Spannagl M."/>
            <person name="Pfeifer M."/>
            <person name="Jakobsen K.S."/>
            <person name="Wulff B.B."/>
            <person name="Steuernagel B."/>
            <person name="Mayer K.F."/>
            <person name="Olsen O.A."/>
        </authorList>
    </citation>
    <scope>NUCLEOTIDE SEQUENCE [LARGE SCALE GENOMIC DNA]</scope>
    <source>
        <strain evidence="3">cv. AL8/78</strain>
    </source>
</reference>
<evidence type="ECO:0000313" key="2">
    <source>
        <dbReference type="EnsemblPlants" id="AET4Gv20475400.5"/>
    </source>
</evidence>
<dbReference type="EnsemblPlants" id="AET4Gv20475400.5">
    <property type="protein sequence ID" value="AET4Gv20475400.5"/>
    <property type="gene ID" value="AET4Gv20475400"/>
</dbReference>